<evidence type="ECO:0000256" key="1">
    <source>
        <dbReference type="ARBA" id="ARBA00001946"/>
    </source>
</evidence>
<dbReference type="FunFam" id="3.40.1190.10:FF:000011">
    <property type="entry name" value="Folylpolyglutamate synthase/dihydrofolate synthase"/>
    <property type="match status" value="1"/>
</dbReference>
<dbReference type="SUPFAM" id="SSF53244">
    <property type="entry name" value="MurD-like peptide ligases, peptide-binding domain"/>
    <property type="match status" value="1"/>
</dbReference>
<comment type="cofactor">
    <cofactor evidence="1">
        <name>Mg(2+)</name>
        <dbReference type="ChEBI" id="CHEBI:18420"/>
    </cofactor>
</comment>
<dbReference type="InterPro" id="IPR013221">
    <property type="entry name" value="Mur_ligase_cen"/>
</dbReference>
<keyword evidence="5" id="KW-0479">Metal-binding</keyword>
<dbReference type="EMBL" id="DXEX01000154">
    <property type="protein sequence ID" value="HIX59447.1"/>
    <property type="molecule type" value="Genomic_DNA"/>
</dbReference>
<dbReference type="Gene3D" id="3.90.190.20">
    <property type="entry name" value="Mur ligase, C-terminal domain"/>
    <property type="match status" value="1"/>
</dbReference>
<dbReference type="InterPro" id="IPR036615">
    <property type="entry name" value="Mur_ligase_C_dom_sf"/>
</dbReference>
<comment type="catalytic activity">
    <reaction evidence="10">
        <text>(6S)-5,6,7,8-tetrahydrofolyl-(gamma-L-Glu)(n) + L-glutamate + ATP = (6S)-5,6,7,8-tetrahydrofolyl-(gamma-L-Glu)(n+1) + ADP + phosphate + H(+)</text>
        <dbReference type="Rhea" id="RHEA:10580"/>
        <dbReference type="Rhea" id="RHEA-COMP:14738"/>
        <dbReference type="Rhea" id="RHEA-COMP:14740"/>
        <dbReference type="ChEBI" id="CHEBI:15378"/>
        <dbReference type="ChEBI" id="CHEBI:29985"/>
        <dbReference type="ChEBI" id="CHEBI:30616"/>
        <dbReference type="ChEBI" id="CHEBI:43474"/>
        <dbReference type="ChEBI" id="CHEBI:141005"/>
        <dbReference type="ChEBI" id="CHEBI:456216"/>
        <dbReference type="EC" id="6.3.2.17"/>
    </reaction>
</comment>
<dbReference type="GO" id="GO:0008841">
    <property type="term" value="F:dihydrofolate synthase activity"/>
    <property type="evidence" value="ECO:0007669"/>
    <property type="project" value="TreeGrafter"/>
</dbReference>
<keyword evidence="4 11" id="KW-0436">Ligase</keyword>
<gene>
    <name evidence="14" type="ORF">IAA45_07025</name>
</gene>
<dbReference type="PIRSF" id="PIRSF001563">
    <property type="entry name" value="Folylpolyglu_synth"/>
    <property type="match status" value="1"/>
</dbReference>
<evidence type="ECO:0000256" key="4">
    <source>
        <dbReference type="ARBA" id="ARBA00022598"/>
    </source>
</evidence>
<dbReference type="SUPFAM" id="SSF53623">
    <property type="entry name" value="MurD-like peptide ligases, catalytic domain"/>
    <property type="match status" value="1"/>
</dbReference>
<evidence type="ECO:0000256" key="8">
    <source>
        <dbReference type="ARBA" id="ARBA00022842"/>
    </source>
</evidence>
<dbReference type="Pfam" id="PF08245">
    <property type="entry name" value="Mur_ligase_M"/>
    <property type="match status" value="1"/>
</dbReference>
<protein>
    <recommendedName>
        <fullName evidence="3">tetrahydrofolate synthase</fullName>
        <ecNumber evidence="3">6.3.2.17</ecNumber>
    </recommendedName>
    <alternativeName>
        <fullName evidence="9">Tetrahydrofolylpolyglutamate synthase</fullName>
    </alternativeName>
</protein>
<keyword evidence="7 11" id="KW-0067">ATP-binding</keyword>
<dbReference type="InterPro" id="IPR018109">
    <property type="entry name" value="Folylpolyglutamate_synth_CS"/>
</dbReference>
<evidence type="ECO:0000259" key="12">
    <source>
        <dbReference type="Pfam" id="PF02875"/>
    </source>
</evidence>
<dbReference type="AlphaFoldDB" id="A0A9D1WJS5"/>
<evidence type="ECO:0000256" key="5">
    <source>
        <dbReference type="ARBA" id="ARBA00022723"/>
    </source>
</evidence>
<dbReference type="EC" id="6.3.2.17" evidence="3"/>
<evidence type="ECO:0000256" key="9">
    <source>
        <dbReference type="ARBA" id="ARBA00030592"/>
    </source>
</evidence>
<evidence type="ECO:0000256" key="10">
    <source>
        <dbReference type="ARBA" id="ARBA00047493"/>
    </source>
</evidence>
<dbReference type="GO" id="GO:0004326">
    <property type="term" value="F:tetrahydrofolylpolyglutamate synthase activity"/>
    <property type="evidence" value="ECO:0007669"/>
    <property type="project" value="UniProtKB-EC"/>
</dbReference>
<dbReference type="Gene3D" id="3.40.1190.10">
    <property type="entry name" value="Mur-like, catalytic domain"/>
    <property type="match status" value="1"/>
</dbReference>
<dbReference type="Proteomes" id="UP000886817">
    <property type="component" value="Unassembled WGS sequence"/>
</dbReference>
<feature type="domain" description="Mur ligase C-terminal" evidence="12">
    <location>
        <begin position="293"/>
        <end position="413"/>
    </location>
</feature>
<organism evidence="14 15">
    <name type="scientific">Candidatus Blautia gallistercoris</name>
    <dbReference type="NCBI Taxonomy" id="2838490"/>
    <lineage>
        <taxon>Bacteria</taxon>
        <taxon>Bacillati</taxon>
        <taxon>Bacillota</taxon>
        <taxon>Clostridia</taxon>
        <taxon>Lachnospirales</taxon>
        <taxon>Lachnospiraceae</taxon>
        <taxon>Blautia</taxon>
    </lineage>
</organism>
<accession>A0A9D1WJS5</accession>
<dbReference type="PANTHER" id="PTHR11136:SF0">
    <property type="entry name" value="DIHYDROFOLATE SYNTHETASE-RELATED"/>
    <property type="match status" value="1"/>
</dbReference>
<dbReference type="Pfam" id="PF02875">
    <property type="entry name" value="Mur_ligase_C"/>
    <property type="match status" value="1"/>
</dbReference>
<keyword evidence="8" id="KW-0460">Magnesium</keyword>
<name>A0A9D1WJS5_9FIRM</name>
<evidence type="ECO:0000256" key="2">
    <source>
        <dbReference type="ARBA" id="ARBA00008276"/>
    </source>
</evidence>
<evidence type="ECO:0000313" key="15">
    <source>
        <dbReference type="Proteomes" id="UP000886817"/>
    </source>
</evidence>
<dbReference type="GO" id="GO:0005524">
    <property type="term" value="F:ATP binding"/>
    <property type="evidence" value="ECO:0007669"/>
    <property type="project" value="UniProtKB-KW"/>
</dbReference>
<evidence type="ECO:0000256" key="7">
    <source>
        <dbReference type="ARBA" id="ARBA00022840"/>
    </source>
</evidence>
<dbReference type="InterPro" id="IPR001645">
    <property type="entry name" value="Folylpolyglutamate_synth"/>
</dbReference>
<dbReference type="InterPro" id="IPR036565">
    <property type="entry name" value="Mur-like_cat_sf"/>
</dbReference>
<dbReference type="InterPro" id="IPR004101">
    <property type="entry name" value="Mur_ligase_C"/>
</dbReference>
<proteinExistence type="inferred from homology"/>
<evidence type="ECO:0000313" key="14">
    <source>
        <dbReference type="EMBL" id="HIX59447.1"/>
    </source>
</evidence>
<keyword evidence="6 11" id="KW-0547">Nucleotide-binding</keyword>
<evidence type="ECO:0000256" key="11">
    <source>
        <dbReference type="PIRNR" id="PIRNR001563"/>
    </source>
</evidence>
<dbReference type="GO" id="GO:0046872">
    <property type="term" value="F:metal ion binding"/>
    <property type="evidence" value="ECO:0007669"/>
    <property type="project" value="UniProtKB-KW"/>
</dbReference>
<dbReference type="NCBIfam" id="TIGR01499">
    <property type="entry name" value="folC"/>
    <property type="match status" value="1"/>
</dbReference>
<reference evidence="14" key="1">
    <citation type="journal article" date="2021" name="PeerJ">
        <title>Extensive microbial diversity within the chicken gut microbiome revealed by metagenomics and culture.</title>
        <authorList>
            <person name="Gilroy R."/>
            <person name="Ravi A."/>
            <person name="Getino M."/>
            <person name="Pursley I."/>
            <person name="Horton D.L."/>
            <person name="Alikhan N.F."/>
            <person name="Baker D."/>
            <person name="Gharbi K."/>
            <person name="Hall N."/>
            <person name="Watson M."/>
            <person name="Adriaenssens E.M."/>
            <person name="Foster-Nyarko E."/>
            <person name="Jarju S."/>
            <person name="Secka A."/>
            <person name="Antonio M."/>
            <person name="Oren A."/>
            <person name="Chaudhuri R.R."/>
            <person name="La Ragione R."/>
            <person name="Hildebrand F."/>
            <person name="Pallen M.J."/>
        </authorList>
    </citation>
    <scope>NUCLEOTIDE SEQUENCE</scope>
    <source>
        <strain evidence="14">ChiSjej1B19-8411</strain>
    </source>
</reference>
<dbReference type="PANTHER" id="PTHR11136">
    <property type="entry name" value="FOLYLPOLYGLUTAMATE SYNTHASE-RELATED"/>
    <property type="match status" value="1"/>
</dbReference>
<dbReference type="PROSITE" id="PS01011">
    <property type="entry name" value="FOLYLPOLYGLU_SYNT_1"/>
    <property type="match status" value="1"/>
</dbReference>
<evidence type="ECO:0000256" key="6">
    <source>
        <dbReference type="ARBA" id="ARBA00022741"/>
    </source>
</evidence>
<reference evidence="14" key="2">
    <citation type="submission" date="2021-04" db="EMBL/GenBank/DDBJ databases">
        <authorList>
            <person name="Gilroy R."/>
        </authorList>
    </citation>
    <scope>NUCLEOTIDE SEQUENCE</scope>
    <source>
        <strain evidence="14">ChiSjej1B19-8411</strain>
    </source>
</reference>
<comment type="similarity">
    <text evidence="2 11">Belongs to the folylpolyglutamate synthase family.</text>
</comment>
<comment type="caution">
    <text evidence="14">The sequence shown here is derived from an EMBL/GenBank/DDBJ whole genome shotgun (WGS) entry which is preliminary data.</text>
</comment>
<dbReference type="GO" id="GO:0005737">
    <property type="term" value="C:cytoplasm"/>
    <property type="evidence" value="ECO:0007669"/>
    <property type="project" value="TreeGrafter"/>
</dbReference>
<feature type="domain" description="Mur ligase central" evidence="13">
    <location>
        <begin position="44"/>
        <end position="266"/>
    </location>
</feature>
<evidence type="ECO:0000256" key="3">
    <source>
        <dbReference type="ARBA" id="ARBA00013025"/>
    </source>
</evidence>
<evidence type="ECO:0000259" key="13">
    <source>
        <dbReference type="Pfam" id="PF08245"/>
    </source>
</evidence>
<sequence>MNYEEARVYLAQVSKYGSVLGLENMKELLGRLGNPQDELKFIHISGTNGKGSLLAYLSTILTEAGYRTGRYLSPTLFSYRERIQVDGERIEREALARHVTSIARAAEEMKADGKGCPTVFEIETALSFLYFREKKCDMVVLETGFGGLTDATNIVKTTVLEVIAPISLDHRDILGNTLHEIAVNKAGIIKPHTEVVSARQDPEAMEVIAAVSKEKESRLTVVAPENIQDISYGYETQRFSYGEWKDIRISLAGSYQIPNAALALEAVNALRRLGFTLSEEVVYRGFEKTVWKGRFSPIHKEPVVILDGAHNPAAARVFRESLELYFKDKKIYYIFGVFKDKDYPEIIRITAPLAEQIFTVQTPDNPRAMPAEELAEEVRKVNPRAEAAASVEEALQKSWKLAGKKDVIVAFGSLSFLGRVDRAVQMMEE</sequence>